<dbReference type="EMBL" id="VSSQ01056419">
    <property type="protein sequence ID" value="MPN10280.1"/>
    <property type="molecule type" value="Genomic_DNA"/>
</dbReference>
<accession>A0A645F8P2</accession>
<proteinExistence type="predicted"/>
<evidence type="ECO:0008006" key="2">
    <source>
        <dbReference type="Google" id="ProtNLM"/>
    </source>
</evidence>
<organism evidence="1">
    <name type="scientific">bioreactor metagenome</name>
    <dbReference type="NCBI Taxonomy" id="1076179"/>
    <lineage>
        <taxon>unclassified sequences</taxon>
        <taxon>metagenomes</taxon>
        <taxon>ecological metagenomes</taxon>
    </lineage>
</organism>
<sequence>MVRADVKEFIRCHGLLHDVGSESGIYAITIDGYVAFVGKSKEMQKECFRHISRALNKTPLSRKKYRILGDAWINKHAIDCKMLERCSESELDAKEKEMLKKYDPPLNTRMPDGPRDIREMTLQKLMTILKKRVK</sequence>
<dbReference type="InterPro" id="IPR035901">
    <property type="entry name" value="GIY-YIG_endonuc_sf"/>
</dbReference>
<comment type="caution">
    <text evidence="1">The sequence shown here is derived from an EMBL/GenBank/DDBJ whole genome shotgun (WGS) entry which is preliminary data.</text>
</comment>
<evidence type="ECO:0000313" key="1">
    <source>
        <dbReference type="EMBL" id="MPN10280.1"/>
    </source>
</evidence>
<gene>
    <name evidence="1" type="ORF">SDC9_157575</name>
</gene>
<name>A0A645F8P2_9ZZZZ</name>
<dbReference type="Gene3D" id="3.40.1440.10">
    <property type="entry name" value="GIY-YIG endonuclease"/>
    <property type="match status" value="1"/>
</dbReference>
<reference evidence="1" key="1">
    <citation type="submission" date="2019-08" db="EMBL/GenBank/DDBJ databases">
        <authorList>
            <person name="Kucharzyk K."/>
            <person name="Murdoch R.W."/>
            <person name="Higgins S."/>
            <person name="Loffler F."/>
        </authorList>
    </citation>
    <scope>NUCLEOTIDE SEQUENCE</scope>
</reference>
<protein>
    <recommendedName>
        <fullName evidence="2">GIY-YIG domain-containing protein</fullName>
    </recommendedName>
</protein>
<dbReference type="AlphaFoldDB" id="A0A645F8P2"/>